<dbReference type="SUPFAM" id="SSF55846">
    <property type="entry name" value="N-acetylmuramoyl-L-alanine amidase-like"/>
    <property type="match status" value="1"/>
</dbReference>
<dbReference type="EMBL" id="CQAW01000006">
    <property type="protein sequence ID" value="CNH58085.1"/>
    <property type="molecule type" value="Genomic_DNA"/>
</dbReference>
<comment type="subcellular location">
    <subcellularLocation>
        <location evidence="3">Cytoplasm</location>
    </subcellularLocation>
</comment>
<dbReference type="Proteomes" id="UP000041882">
    <property type="component" value="Unassembled WGS sequence"/>
</dbReference>
<evidence type="ECO:0000313" key="15">
    <source>
        <dbReference type="Proteomes" id="UP000041882"/>
    </source>
</evidence>
<evidence type="ECO:0000256" key="10">
    <source>
        <dbReference type="ARBA" id="ARBA00023316"/>
    </source>
</evidence>
<evidence type="ECO:0000256" key="1">
    <source>
        <dbReference type="ARBA" id="ARBA00001561"/>
    </source>
</evidence>
<comment type="similarity">
    <text evidence="4">Belongs to the N-acetylmuramoyl-L-alanine amidase 2 family.</text>
</comment>
<evidence type="ECO:0000256" key="2">
    <source>
        <dbReference type="ARBA" id="ARBA00001947"/>
    </source>
</evidence>
<comment type="catalytic activity">
    <reaction evidence="1">
        <text>Hydrolyzes the link between N-acetylmuramoyl residues and L-amino acid residues in certain cell-wall glycopeptides.</text>
        <dbReference type="EC" id="3.5.1.28"/>
    </reaction>
</comment>
<evidence type="ECO:0000256" key="3">
    <source>
        <dbReference type="ARBA" id="ARBA00004496"/>
    </source>
</evidence>
<evidence type="ECO:0000256" key="6">
    <source>
        <dbReference type="ARBA" id="ARBA00022490"/>
    </source>
</evidence>
<evidence type="ECO:0000256" key="8">
    <source>
        <dbReference type="ARBA" id="ARBA00022801"/>
    </source>
</evidence>
<dbReference type="PANTHER" id="PTHR30417">
    <property type="entry name" value="N-ACETYLMURAMOYL-L-ALANINE AMIDASE AMID"/>
    <property type="match status" value="1"/>
</dbReference>
<dbReference type="RefSeq" id="WP_050113718.1">
    <property type="nucleotide sequence ID" value="NZ_CABHXQ010000014.1"/>
</dbReference>
<evidence type="ECO:0000313" key="14">
    <source>
        <dbReference type="EMBL" id="CNH58085.1"/>
    </source>
</evidence>
<sequence length="197" mass="22038">MQLEDTGQLENNWQLENGWISGVKRVVSPHFDQRPEGEIPSLLVIHNISLPPGEFGGPYIDQLFTGTLKADEHPYFADIVHLRVSAHCLIRREGEIIQYVPFDKRAWHAGVSTFAGRERCNDFSIGIELEGTDVLPFTPAQYRSLAEISALLFAAYPITAELVTGHSDIAPGRKTDPGPAFNWELYQQSLVRLSLPL</sequence>
<dbReference type="InterPro" id="IPR002502">
    <property type="entry name" value="Amidase_domain"/>
</dbReference>
<keyword evidence="15" id="KW-1185">Reference proteome</keyword>
<keyword evidence="8 14" id="KW-0378">Hydrolase</keyword>
<dbReference type="AlphaFoldDB" id="A0A0T9PDV4"/>
<proteinExistence type="inferred from homology"/>
<keyword evidence="6" id="KW-0963">Cytoplasm</keyword>
<dbReference type="GO" id="GO:0005737">
    <property type="term" value="C:cytoplasm"/>
    <property type="evidence" value="ECO:0007669"/>
    <property type="project" value="UniProtKB-SubCell"/>
</dbReference>
<keyword evidence="10" id="KW-0961">Cell wall biogenesis/degradation</keyword>
<dbReference type="GO" id="GO:0071555">
    <property type="term" value="P:cell wall organization"/>
    <property type="evidence" value="ECO:0007669"/>
    <property type="project" value="UniProtKB-KW"/>
</dbReference>
<dbReference type="Pfam" id="PF01510">
    <property type="entry name" value="Amidase_2"/>
    <property type="match status" value="1"/>
</dbReference>
<name>A0A0T9PDV4_9GAMM</name>
<dbReference type="Gene3D" id="3.40.80.10">
    <property type="entry name" value="Peptidoglycan recognition protein-like"/>
    <property type="match status" value="1"/>
</dbReference>
<dbReference type="GO" id="GO:0046872">
    <property type="term" value="F:metal ion binding"/>
    <property type="evidence" value="ECO:0007669"/>
    <property type="project" value="UniProtKB-KW"/>
</dbReference>
<accession>A0A0T9PDV4</accession>
<dbReference type="NCBIfam" id="NF008758">
    <property type="entry name" value="PRK11789.1"/>
    <property type="match status" value="1"/>
</dbReference>
<dbReference type="GO" id="GO:0009254">
    <property type="term" value="P:peptidoglycan turnover"/>
    <property type="evidence" value="ECO:0007669"/>
    <property type="project" value="TreeGrafter"/>
</dbReference>
<evidence type="ECO:0000256" key="9">
    <source>
        <dbReference type="ARBA" id="ARBA00022833"/>
    </source>
</evidence>
<dbReference type="InterPro" id="IPR036505">
    <property type="entry name" value="Amidase/PGRP_sf"/>
</dbReference>
<feature type="domain" description="N-acetylmuramoyl-L-alanine amidase" evidence="13">
    <location>
        <begin position="28"/>
        <end position="178"/>
    </location>
</feature>
<keyword evidence="7" id="KW-0479">Metal-binding</keyword>
<evidence type="ECO:0000256" key="12">
    <source>
        <dbReference type="ARBA" id="ARBA00042615"/>
    </source>
</evidence>
<dbReference type="SMART" id="SM00644">
    <property type="entry name" value="Ami_2"/>
    <property type="match status" value="1"/>
</dbReference>
<dbReference type="FunFam" id="3.40.80.10:FF:000002">
    <property type="entry name" value="1,6-anhydro-N-acetylmuramyl-L-alanine amidase"/>
    <property type="match status" value="1"/>
</dbReference>
<evidence type="ECO:0000256" key="5">
    <source>
        <dbReference type="ARBA" id="ARBA00011901"/>
    </source>
</evidence>
<gene>
    <name evidence="14" type="primary">ampD</name>
    <name evidence="14" type="ORF">ERS008472_01803</name>
</gene>
<dbReference type="CDD" id="cd06583">
    <property type="entry name" value="PGRP"/>
    <property type="match status" value="1"/>
</dbReference>
<comment type="cofactor">
    <cofactor evidence="2">
        <name>Zn(2+)</name>
        <dbReference type="ChEBI" id="CHEBI:29105"/>
    </cofactor>
</comment>
<dbReference type="GO" id="GO:0008745">
    <property type="term" value="F:N-acetylmuramoyl-L-alanine amidase activity"/>
    <property type="evidence" value="ECO:0007669"/>
    <property type="project" value="UniProtKB-EC"/>
</dbReference>
<evidence type="ECO:0000259" key="13">
    <source>
        <dbReference type="SMART" id="SM00644"/>
    </source>
</evidence>
<organism evidence="14 15">
    <name type="scientific">Yersinia thracica</name>
    <dbReference type="NCBI Taxonomy" id="2890319"/>
    <lineage>
        <taxon>Bacteria</taxon>
        <taxon>Pseudomonadati</taxon>
        <taxon>Pseudomonadota</taxon>
        <taxon>Gammaproteobacteria</taxon>
        <taxon>Enterobacterales</taxon>
        <taxon>Yersiniaceae</taxon>
        <taxon>Yersinia</taxon>
    </lineage>
</organism>
<reference evidence="15" key="1">
    <citation type="submission" date="2015-03" db="EMBL/GenBank/DDBJ databases">
        <authorList>
            <consortium name="Pathogen Informatics"/>
            <person name="Murphy D."/>
        </authorList>
    </citation>
    <scope>NUCLEOTIDE SEQUENCE [LARGE SCALE GENOMIC DNA]</scope>
    <source>
        <strain evidence="15">IP6945</strain>
    </source>
</reference>
<evidence type="ECO:0000256" key="11">
    <source>
        <dbReference type="ARBA" id="ARBA00039257"/>
    </source>
</evidence>
<dbReference type="GO" id="GO:0009253">
    <property type="term" value="P:peptidoglycan catabolic process"/>
    <property type="evidence" value="ECO:0007669"/>
    <property type="project" value="InterPro"/>
</dbReference>
<keyword evidence="9" id="KW-0862">Zinc</keyword>
<protein>
    <recommendedName>
        <fullName evidence="11">1,6-anhydro-N-acetylmuramyl-L-alanine amidase AmpD</fullName>
        <ecNumber evidence="5">3.5.1.28</ecNumber>
    </recommendedName>
    <alternativeName>
        <fullName evidence="12">N-acetylmuramoyl-L-alanine amidase</fullName>
    </alternativeName>
</protein>
<dbReference type="PANTHER" id="PTHR30417:SF4">
    <property type="entry name" value="1,6-ANHYDRO-N-ACETYLMURAMYL-L-ALANINE AMIDASE AMPD"/>
    <property type="match status" value="1"/>
</dbReference>
<evidence type="ECO:0000256" key="7">
    <source>
        <dbReference type="ARBA" id="ARBA00022723"/>
    </source>
</evidence>
<evidence type="ECO:0000256" key="4">
    <source>
        <dbReference type="ARBA" id="ARBA00007553"/>
    </source>
</evidence>
<dbReference type="EC" id="3.5.1.28" evidence="5"/>
<dbReference type="InterPro" id="IPR051206">
    <property type="entry name" value="NAMLAA_amidase_2"/>
</dbReference>